<organism evidence="2 3">
    <name type="scientific">Datura stramonium</name>
    <name type="common">Jimsonweed</name>
    <name type="synonym">Common thornapple</name>
    <dbReference type="NCBI Taxonomy" id="4076"/>
    <lineage>
        <taxon>Eukaryota</taxon>
        <taxon>Viridiplantae</taxon>
        <taxon>Streptophyta</taxon>
        <taxon>Embryophyta</taxon>
        <taxon>Tracheophyta</taxon>
        <taxon>Spermatophyta</taxon>
        <taxon>Magnoliopsida</taxon>
        <taxon>eudicotyledons</taxon>
        <taxon>Gunneridae</taxon>
        <taxon>Pentapetalae</taxon>
        <taxon>asterids</taxon>
        <taxon>lamiids</taxon>
        <taxon>Solanales</taxon>
        <taxon>Solanaceae</taxon>
        <taxon>Solanoideae</taxon>
        <taxon>Datureae</taxon>
        <taxon>Datura</taxon>
    </lineage>
</organism>
<name>A0ABS8T403_DATST</name>
<dbReference type="EMBL" id="JACEIK010001110">
    <property type="protein sequence ID" value="MCD7466094.1"/>
    <property type="molecule type" value="Genomic_DNA"/>
</dbReference>
<accession>A0ABS8T403</accession>
<dbReference type="Pfam" id="PF13456">
    <property type="entry name" value="RVT_3"/>
    <property type="match status" value="1"/>
</dbReference>
<comment type="caution">
    <text evidence="2">The sequence shown here is derived from an EMBL/GenBank/DDBJ whole genome shotgun (WGS) entry which is preliminary data.</text>
</comment>
<reference evidence="2 3" key="1">
    <citation type="journal article" date="2021" name="BMC Genomics">
        <title>Datura genome reveals duplications of psychoactive alkaloid biosynthetic genes and high mutation rate following tissue culture.</title>
        <authorList>
            <person name="Rajewski A."/>
            <person name="Carter-House D."/>
            <person name="Stajich J."/>
            <person name="Litt A."/>
        </authorList>
    </citation>
    <scope>NUCLEOTIDE SEQUENCE [LARGE SCALE GENOMIC DNA]</scope>
    <source>
        <strain evidence="2">AR-01</strain>
    </source>
</reference>
<dbReference type="InterPro" id="IPR002156">
    <property type="entry name" value="RNaseH_domain"/>
</dbReference>
<evidence type="ECO:0000313" key="3">
    <source>
        <dbReference type="Proteomes" id="UP000823775"/>
    </source>
</evidence>
<feature type="domain" description="RNase H type-1" evidence="1">
    <location>
        <begin position="10"/>
        <end position="81"/>
    </location>
</feature>
<evidence type="ECO:0000259" key="1">
    <source>
        <dbReference type="Pfam" id="PF13456"/>
    </source>
</evidence>
<feature type="non-terminal residue" evidence="2">
    <location>
        <position position="122"/>
    </location>
</feature>
<protein>
    <recommendedName>
        <fullName evidence="1">RNase H type-1 domain-containing protein</fullName>
    </recommendedName>
</protein>
<sequence length="122" mass="13733">MRHGRNVVLTDAGLQKDEEKPSIGMAAMDNCGHLLHAFGTPIQFVRKSIIVEALAIREALDKSLQKDWSKVHILSDAKNVSVLAIMLAQAGVSVNCKFYYFKSKIQIEYSEYFFSIILTLQE</sequence>
<keyword evidence="3" id="KW-1185">Reference proteome</keyword>
<evidence type="ECO:0000313" key="2">
    <source>
        <dbReference type="EMBL" id="MCD7466094.1"/>
    </source>
</evidence>
<dbReference type="Proteomes" id="UP000823775">
    <property type="component" value="Unassembled WGS sequence"/>
</dbReference>
<proteinExistence type="predicted"/>
<gene>
    <name evidence="2" type="ORF">HAX54_002485</name>
</gene>